<dbReference type="RefSeq" id="WP_006597937.1">
    <property type="nucleotide sequence ID" value="NZ_GL622359.1"/>
</dbReference>
<dbReference type="Proteomes" id="UP000004754">
    <property type="component" value="Unassembled WGS sequence"/>
</dbReference>
<evidence type="ECO:0000313" key="2">
    <source>
        <dbReference type="EMBL" id="EFV02373.1"/>
    </source>
</evidence>
<feature type="region of interest" description="Disordered" evidence="1">
    <location>
        <begin position="753"/>
        <end position="816"/>
    </location>
</feature>
<dbReference type="EMBL" id="AEQN01000009">
    <property type="protein sequence ID" value="EFV02373.1"/>
    <property type="molecule type" value="Genomic_DNA"/>
</dbReference>
<evidence type="ECO:0000256" key="1">
    <source>
        <dbReference type="SAM" id="MobiDB-lite"/>
    </source>
</evidence>
<dbReference type="HOGENOM" id="CLU_400450_0_0_9"/>
<dbReference type="AlphaFoldDB" id="E6MET5"/>
<feature type="compositionally biased region" description="Basic residues" evidence="1">
    <location>
        <begin position="802"/>
        <end position="816"/>
    </location>
</feature>
<name>E6MET5_9FIRM</name>
<organism evidence="2 3">
    <name type="scientific">Pseudoramibacter alactolyticus ATCC 23263</name>
    <dbReference type="NCBI Taxonomy" id="887929"/>
    <lineage>
        <taxon>Bacteria</taxon>
        <taxon>Bacillati</taxon>
        <taxon>Bacillota</taxon>
        <taxon>Clostridia</taxon>
        <taxon>Eubacteriales</taxon>
        <taxon>Eubacteriaceae</taxon>
        <taxon>Pseudoramibacter</taxon>
    </lineage>
</organism>
<comment type="caution">
    <text evidence="2">The sequence shown here is derived from an EMBL/GenBank/DDBJ whole genome shotgun (WGS) entry which is preliminary data.</text>
</comment>
<accession>E6MET5</accession>
<evidence type="ECO:0000313" key="3">
    <source>
        <dbReference type="Proteomes" id="UP000004754"/>
    </source>
</evidence>
<proteinExistence type="predicted"/>
<dbReference type="OrthoDB" id="1761271at2"/>
<gene>
    <name evidence="2" type="ORF">HMP0721_0518</name>
</gene>
<protein>
    <submittedName>
        <fullName evidence="2">Uncharacterized protein</fullName>
    </submittedName>
</protein>
<feature type="compositionally biased region" description="Polar residues" evidence="1">
    <location>
        <begin position="759"/>
        <end position="770"/>
    </location>
</feature>
<keyword evidence="3" id="KW-1185">Reference proteome</keyword>
<reference evidence="2 3" key="1">
    <citation type="submission" date="2010-12" db="EMBL/GenBank/DDBJ databases">
        <authorList>
            <person name="Muzny D."/>
            <person name="Qin X."/>
            <person name="Deng J."/>
            <person name="Jiang H."/>
            <person name="Liu Y."/>
            <person name="Qu J."/>
            <person name="Song X.-Z."/>
            <person name="Zhang L."/>
            <person name="Thornton R."/>
            <person name="Coyle M."/>
            <person name="Francisco L."/>
            <person name="Jackson L."/>
            <person name="Javaid M."/>
            <person name="Korchina V."/>
            <person name="Kovar C."/>
            <person name="Mata R."/>
            <person name="Mathew T."/>
            <person name="Ngo R."/>
            <person name="Nguyen L."/>
            <person name="Nguyen N."/>
            <person name="Okwuonu G."/>
            <person name="Ongeri F."/>
            <person name="Pham C."/>
            <person name="Simmons D."/>
            <person name="Wilczek-Boney K."/>
            <person name="Hale W."/>
            <person name="Jakkamsetti A."/>
            <person name="Pham P."/>
            <person name="Ruth R."/>
            <person name="San Lucas F."/>
            <person name="Warren J."/>
            <person name="Zhang J."/>
            <person name="Zhao Z."/>
            <person name="Zhou C."/>
            <person name="Zhu D."/>
            <person name="Lee S."/>
            <person name="Bess C."/>
            <person name="Blankenburg K."/>
            <person name="Forbes L."/>
            <person name="Fu Q."/>
            <person name="Gubbala S."/>
            <person name="Hirani K."/>
            <person name="Jayaseelan J.C."/>
            <person name="Lara F."/>
            <person name="Munidasa M."/>
            <person name="Palculict T."/>
            <person name="Patil S."/>
            <person name="Pu L.-L."/>
            <person name="Saada N."/>
            <person name="Tang L."/>
            <person name="Weissenberger G."/>
            <person name="Zhu Y."/>
            <person name="Hemphill L."/>
            <person name="Shang Y."/>
            <person name="Youmans B."/>
            <person name="Ayvaz T."/>
            <person name="Ross M."/>
            <person name="Santibanez J."/>
            <person name="Aqrawi P."/>
            <person name="Gross S."/>
            <person name="Joshi V."/>
            <person name="Fowler G."/>
            <person name="Nazareth L."/>
            <person name="Reid J."/>
            <person name="Worley K."/>
            <person name="Petrosino J."/>
            <person name="Highlander S."/>
            <person name="Gibbs R."/>
        </authorList>
    </citation>
    <scope>NUCLEOTIDE SEQUENCE [LARGE SCALE GENOMIC DNA]</scope>
    <source>
        <strain evidence="2 3">ATCC 23263</strain>
    </source>
</reference>
<dbReference type="STRING" id="887929.HMP0721_0518"/>
<feature type="compositionally biased region" description="Basic and acidic residues" evidence="1">
    <location>
        <begin position="773"/>
        <end position="790"/>
    </location>
</feature>
<sequence length="816" mass="94222">MKKDTCERCGKELGVFARTYQINKPRLNIQYDCLCSSCYKTLTQGIDLMEKMRADMLTTLKKNYRVTKLGSVDIDTLIFLAVAVVLKFAPRFTAKDNPLFVTFINREEADPDFTRDLARIVYRLLSFGFSANLADAELMSFPKYFNNTTLWIKQIQANCSDTVPRVWVNAFLSARGIVLQQIEGSKTVAISFSSDMEIRYATKQQEGIQAINLTSVKYVDKGLDDDKFVSLYSNDEVPFKKVVHMIDKYNEHLKERHERKRRTVLNILGEKARSDLRKIRPNEPFSAIHIDCILLCIVKNLKKAGTVPILDLYDPYGVTLDLLVRDYLSNFLTLGIRTRDDMVDYIRSNCYYADHFNVKFEKRKPEPAWGFFTSRGYILCFKRSKRVMFIYQDAYPNDVYYPLNDLIYQGMRYIQLPTENNQSETVSVYETFEGLIFFGKDIETIGEMGQFFSKNNRYFQMDRYVAEEKRIYADREAVIEVKRISDHLFRDFGYIPFCLYSEWAAIQKAIGEDDALLSYLMDTQNEGQPREPRSETSYTARIARAFAKGGRDLMQSLKIKDESVARGILWTYFDKSLTTNLSREWIRLGGDIVQDGDSLERAFDRYASLTELDPDKAYYLGLFIYYLMAKRILPDDSFLVNYDRALPVYIHCHRKVEYDQGVDMPAAMFESIKDNSEAHRDSQGRARTVGDERQSIDDWALTQAEADARAKAEKPYSEKITETQTVTKKVLNDEGEIVEVTEEVTVTPLEIVPEGGETSEVSAVDTQANDANGEVKNEAVSESDPEKPLATDENQPNDARHHWWHGRRKNKKELNQ</sequence>
<dbReference type="eggNOG" id="ENOG502ZB5G">
    <property type="taxonomic scope" value="Bacteria"/>
</dbReference>